<protein>
    <submittedName>
        <fullName evidence="1">Uncharacterized protein</fullName>
    </submittedName>
</protein>
<name>A0A7J8GA57_ROUAE</name>
<comment type="caution">
    <text evidence="1">The sequence shown here is derived from an EMBL/GenBank/DDBJ whole genome shotgun (WGS) entry which is preliminary data.</text>
</comment>
<dbReference type="EMBL" id="JACASE010000006">
    <property type="protein sequence ID" value="KAF6456847.1"/>
    <property type="molecule type" value="Genomic_DNA"/>
</dbReference>
<dbReference type="Proteomes" id="UP000593571">
    <property type="component" value="Unassembled WGS sequence"/>
</dbReference>
<gene>
    <name evidence="1" type="ORF">HJG63_011495</name>
</gene>
<accession>A0A7J8GA57</accession>
<evidence type="ECO:0000313" key="2">
    <source>
        <dbReference type="Proteomes" id="UP000593571"/>
    </source>
</evidence>
<reference evidence="1 2" key="1">
    <citation type="journal article" date="2020" name="Nature">
        <title>Six reference-quality genomes reveal evolution of bat adaptations.</title>
        <authorList>
            <person name="Jebb D."/>
            <person name="Huang Z."/>
            <person name="Pippel M."/>
            <person name="Hughes G.M."/>
            <person name="Lavrichenko K."/>
            <person name="Devanna P."/>
            <person name="Winkler S."/>
            <person name="Jermiin L.S."/>
            <person name="Skirmuntt E.C."/>
            <person name="Katzourakis A."/>
            <person name="Burkitt-Gray L."/>
            <person name="Ray D.A."/>
            <person name="Sullivan K.A.M."/>
            <person name="Roscito J.G."/>
            <person name="Kirilenko B.M."/>
            <person name="Davalos L.M."/>
            <person name="Corthals A.P."/>
            <person name="Power M.L."/>
            <person name="Jones G."/>
            <person name="Ransome R.D."/>
            <person name="Dechmann D.K.N."/>
            <person name="Locatelli A.G."/>
            <person name="Puechmaille S.J."/>
            <person name="Fedrigo O."/>
            <person name="Jarvis E.D."/>
            <person name="Hiller M."/>
            <person name="Vernes S.C."/>
            <person name="Myers E.W."/>
            <person name="Teeling E.C."/>
        </authorList>
    </citation>
    <scope>NUCLEOTIDE SEQUENCE [LARGE SCALE GENOMIC DNA]</scope>
    <source>
        <strain evidence="1">MRouAeg1</strain>
        <tissue evidence="1">Muscle</tissue>
    </source>
</reference>
<sequence>MLHTEQASLSSEFQVESGPGWRQTLRAQQQACPGSAWLYSELGRGGTELCQELSLKAPVLRLSRPGSVTVTCVGAGHVLLYQKLWQLLQLWGWLPRLPTHTGLQRGLISCLPLTKQLSFSNEHCIVYLLTVAGSRVLEKLRNCSMCCALES</sequence>
<proteinExistence type="predicted"/>
<dbReference type="AlphaFoldDB" id="A0A7J8GA57"/>
<organism evidence="1 2">
    <name type="scientific">Rousettus aegyptiacus</name>
    <name type="common">Egyptian fruit bat</name>
    <name type="synonym">Pteropus aegyptiacus</name>
    <dbReference type="NCBI Taxonomy" id="9407"/>
    <lineage>
        <taxon>Eukaryota</taxon>
        <taxon>Metazoa</taxon>
        <taxon>Chordata</taxon>
        <taxon>Craniata</taxon>
        <taxon>Vertebrata</taxon>
        <taxon>Euteleostomi</taxon>
        <taxon>Mammalia</taxon>
        <taxon>Eutheria</taxon>
        <taxon>Laurasiatheria</taxon>
        <taxon>Chiroptera</taxon>
        <taxon>Yinpterochiroptera</taxon>
        <taxon>Pteropodoidea</taxon>
        <taxon>Pteropodidae</taxon>
        <taxon>Rousettinae</taxon>
        <taxon>Rousettus</taxon>
    </lineage>
</organism>
<keyword evidence="2" id="KW-1185">Reference proteome</keyword>
<evidence type="ECO:0000313" key="1">
    <source>
        <dbReference type="EMBL" id="KAF6456847.1"/>
    </source>
</evidence>